<dbReference type="AlphaFoldDB" id="A0A917TMK8"/>
<sequence>MTLQHQRVAVLGGTSGIGLATAVAAGVAGADVVVVGHRPQGVERALVVLPSTAEGRVADLADPETVAKLFTDLGELDHLVYTAGEPLVLTPLDEVEIETARQLFMVRYFGALAAAHSARPHLRDGGSITLTTGTAGEKPGPGWSVAASICGAIDALTRALAVELAPRIRVNAVSPGVTRSPLWSALPEPQRKALYEEQAAAAPLGRVGEVDDVARAYVYSMTQDFATGSILRVDGGAVLA</sequence>
<dbReference type="PRINTS" id="PR00081">
    <property type="entry name" value="GDHRDH"/>
</dbReference>
<evidence type="ECO:0000313" key="4">
    <source>
        <dbReference type="EMBL" id="GGM29022.1"/>
    </source>
</evidence>
<reference evidence="4" key="1">
    <citation type="journal article" date="2014" name="Int. J. Syst. Evol. Microbiol.">
        <title>Complete genome sequence of Corynebacterium casei LMG S-19264T (=DSM 44701T), isolated from a smear-ripened cheese.</title>
        <authorList>
            <consortium name="US DOE Joint Genome Institute (JGI-PGF)"/>
            <person name="Walter F."/>
            <person name="Albersmeier A."/>
            <person name="Kalinowski J."/>
            <person name="Ruckert C."/>
        </authorList>
    </citation>
    <scope>NUCLEOTIDE SEQUENCE</scope>
    <source>
        <strain evidence="4">JCM 19831</strain>
    </source>
</reference>
<comment type="caution">
    <text evidence="4">The sequence shown here is derived from an EMBL/GenBank/DDBJ whole genome shotgun (WGS) entry which is preliminary data.</text>
</comment>
<dbReference type="PANTHER" id="PTHR43477">
    <property type="entry name" value="DIHYDROANTICAPSIN 7-DEHYDROGENASE"/>
    <property type="match status" value="1"/>
</dbReference>
<proteinExistence type="inferred from homology"/>
<dbReference type="InterPro" id="IPR002347">
    <property type="entry name" value="SDR_fam"/>
</dbReference>
<keyword evidence="3" id="KW-0560">Oxidoreductase</keyword>
<dbReference type="EMBL" id="BMPI01000014">
    <property type="protein sequence ID" value="GGM29022.1"/>
    <property type="molecule type" value="Genomic_DNA"/>
</dbReference>
<reference evidence="4" key="2">
    <citation type="submission" date="2020-09" db="EMBL/GenBank/DDBJ databases">
        <authorList>
            <person name="Sun Q."/>
            <person name="Ohkuma M."/>
        </authorList>
    </citation>
    <scope>NUCLEOTIDE SEQUENCE</scope>
    <source>
        <strain evidence="4">JCM 19831</strain>
    </source>
</reference>
<evidence type="ECO:0000256" key="3">
    <source>
        <dbReference type="ARBA" id="ARBA00023002"/>
    </source>
</evidence>
<gene>
    <name evidence="4" type="ORF">GCM10007977_032880</name>
</gene>
<dbReference type="InterPro" id="IPR057571">
    <property type="entry name" value="SDR_PhqE-like"/>
</dbReference>
<dbReference type="Gene3D" id="3.40.50.720">
    <property type="entry name" value="NAD(P)-binding Rossmann-like Domain"/>
    <property type="match status" value="1"/>
</dbReference>
<dbReference type="PANTHER" id="PTHR43477:SF1">
    <property type="entry name" value="DIHYDROANTICAPSIN 7-DEHYDROGENASE"/>
    <property type="match status" value="1"/>
</dbReference>
<evidence type="ECO:0000313" key="5">
    <source>
        <dbReference type="Proteomes" id="UP000642070"/>
    </source>
</evidence>
<keyword evidence="5" id="KW-1185">Reference proteome</keyword>
<accession>A0A917TMK8</accession>
<name>A0A917TMK8_9ACTN</name>
<dbReference type="SUPFAM" id="SSF51735">
    <property type="entry name" value="NAD(P)-binding Rossmann-fold domains"/>
    <property type="match status" value="1"/>
</dbReference>
<dbReference type="Proteomes" id="UP000642070">
    <property type="component" value="Unassembled WGS sequence"/>
</dbReference>
<organism evidence="4 5">
    <name type="scientific">Dactylosporangium sucinum</name>
    <dbReference type="NCBI Taxonomy" id="1424081"/>
    <lineage>
        <taxon>Bacteria</taxon>
        <taxon>Bacillati</taxon>
        <taxon>Actinomycetota</taxon>
        <taxon>Actinomycetes</taxon>
        <taxon>Micromonosporales</taxon>
        <taxon>Micromonosporaceae</taxon>
        <taxon>Dactylosporangium</taxon>
    </lineage>
</organism>
<evidence type="ECO:0000256" key="2">
    <source>
        <dbReference type="ARBA" id="ARBA00022857"/>
    </source>
</evidence>
<dbReference type="InterPro" id="IPR051122">
    <property type="entry name" value="SDR_DHRS6-like"/>
</dbReference>
<protein>
    <submittedName>
        <fullName evidence="4">Short-chain dehydrogenase</fullName>
    </submittedName>
</protein>
<dbReference type="InterPro" id="IPR036291">
    <property type="entry name" value="NAD(P)-bd_dom_sf"/>
</dbReference>
<dbReference type="GO" id="GO:0016491">
    <property type="term" value="F:oxidoreductase activity"/>
    <property type="evidence" value="ECO:0007669"/>
    <property type="project" value="UniProtKB-KW"/>
</dbReference>
<comment type="similarity">
    <text evidence="1">Belongs to the short-chain dehydrogenases/reductases (SDR) family.</text>
</comment>
<evidence type="ECO:0000256" key="1">
    <source>
        <dbReference type="ARBA" id="ARBA00006484"/>
    </source>
</evidence>
<keyword evidence="2" id="KW-0521">NADP</keyword>
<dbReference type="Pfam" id="PF23441">
    <property type="entry name" value="SDR"/>
    <property type="match status" value="1"/>
</dbReference>
<dbReference type="RefSeq" id="WP_190250703.1">
    <property type="nucleotide sequence ID" value="NZ_BMPI01000014.1"/>
</dbReference>